<dbReference type="AlphaFoldDB" id="B3DW37"/>
<accession>B3DW37</accession>
<keyword evidence="1" id="KW-0812">Transmembrane</keyword>
<keyword evidence="1" id="KW-0472">Membrane</keyword>
<dbReference type="EMBL" id="CP000975">
    <property type="protein sequence ID" value="ACD83540.1"/>
    <property type="molecule type" value="Genomic_DNA"/>
</dbReference>
<dbReference type="KEGG" id="min:Minf_1486"/>
<feature type="transmembrane region" description="Helical" evidence="1">
    <location>
        <begin position="48"/>
        <end position="68"/>
    </location>
</feature>
<evidence type="ECO:0000256" key="1">
    <source>
        <dbReference type="SAM" id="Phobius"/>
    </source>
</evidence>
<gene>
    <name evidence="2" type="ordered locus">Minf_1486</name>
</gene>
<keyword evidence="1" id="KW-1133">Transmembrane helix</keyword>
<feature type="transmembrane region" description="Helical" evidence="1">
    <location>
        <begin position="83"/>
        <end position="109"/>
    </location>
</feature>
<evidence type="ECO:0000313" key="2">
    <source>
        <dbReference type="EMBL" id="ACD83540.1"/>
    </source>
</evidence>
<reference evidence="2 3" key="1">
    <citation type="journal article" date="2008" name="Biol. Direct">
        <title>Complete genome sequence of the extremely acidophilic methanotroph isolate V4, Methylacidiphilum infernorum, a representative of the bacterial phylum Verrucomicrobia.</title>
        <authorList>
            <person name="Hou S."/>
            <person name="Makarova K.S."/>
            <person name="Saw J.H."/>
            <person name="Senin P."/>
            <person name="Ly B.V."/>
            <person name="Zhou Z."/>
            <person name="Ren Y."/>
            <person name="Wang J."/>
            <person name="Galperin M.Y."/>
            <person name="Omelchenko M.V."/>
            <person name="Wolf Y.I."/>
            <person name="Yutin N."/>
            <person name="Koonin E.V."/>
            <person name="Stott M.B."/>
            <person name="Mountain B.W."/>
            <person name="Crowe M.A."/>
            <person name="Smirnova A.V."/>
            <person name="Dunfield P.F."/>
            <person name="Feng L."/>
            <person name="Wang L."/>
            <person name="Alam M."/>
        </authorList>
    </citation>
    <scope>NUCLEOTIDE SEQUENCE [LARGE SCALE GENOMIC DNA]</scope>
    <source>
        <strain evidence="3">Isolate V4</strain>
    </source>
</reference>
<dbReference type="eggNOG" id="ENOG5032266">
    <property type="taxonomic scope" value="Bacteria"/>
</dbReference>
<sequence>MRRDGSWVGDKVLKSLDRIKKNSFQIMMADGLNLLKESFQLFLGQRPLFFWLTLVFSLFVAGCCWWLASHYTLLWNRTFRVKLLHHCFCAVASLFSFVFVSTFVCLGFAKTAARDQVSRWGAQLILDVKWRDETFNLARNKVWNLGIEHPNAWTDPHFIPATQFQSRLAVATVFTTQAAENFLALHPFLGAVLHLDIRRAEELAKKDMDSFFNQGGNTYYDTRSVELISRYLIWSLDQQTPRLSFLFRLGLVVGFLFIQSLPFGLIGIAAYKDIKVES</sequence>
<evidence type="ECO:0000313" key="3">
    <source>
        <dbReference type="Proteomes" id="UP000009149"/>
    </source>
</evidence>
<dbReference type="Proteomes" id="UP000009149">
    <property type="component" value="Chromosome"/>
</dbReference>
<organism evidence="2 3">
    <name type="scientific">Methylacidiphilum infernorum (isolate V4)</name>
    <name type="common">Methylokorus infernorum (strain V4)</name>
    <dbReference type="NCBI Taxonomy" id="481448"/>
    <lineage>
        <taxon>Bacteria</taxon>
        <taxon>Pseudomonadati</taxon>
        <taxon>Verrucomicrobiota</taxon>
        <taxon>Methylacidiphilae</taxon>
        <taxon>Methylacidiphilales</taxon>
        <taxon>Methylacidiphilaceae</taxon>
        <taxon>Methylacidiphilum (ex Ratnadevi et al. 2023)</taxon>
    </lineage>
</organism>
<proteinExistence type="predicted"/>
<feature type="transmembrane region" description="Helical" evidence="1">
    <location>
        <begin position="245"/>
        <end position="271"/>
    </location>
</feature>
<name>B3DW37_METI4</name>
<dbReference type="HOGENOM" id="CLU_1081006_0_0_0"/>
<protein>
    <submittedName>
        <fullName evidence="2">Uncharacterized protein</fullName>
    </submittedName>
</protein>